<comment type="caution">
    <text evidence="1">The sequence shown here is derived from an EMBL/GenBank/DDBJ whole genome shotgun (WGS) entry which is preliminary data.</text>
</comment>
<dbReference type="Proteomes" id="UP000216867">
    <property type="component" value="Unassembled WGS sequence"/>
</dbReference>
<name>A0A269Z3E1_9MICO</name>
<gene>
    <name evidence="1" type="ORF">B8X04_17445</name>
</gene>
<dbReference type="AlphaFoldDB" id="A0A269Z3E1"/>
<feature type="non-terminal residue" evidence="1">
    <location>
        <position position="110"/>
    </location>
</feature>
<dbReference type="RefSeq" id="WP_141236396.1">
    <property type="nucleotide sequence ID" value="NZ_NCWY01000091.1"/>
</dbReference>
<organism evidence="1 2">
    <name type="scientific">Brevibacterium casei</name>
    <dbReference type="NCBI Taxonomy" id="33889"/>
    <lineage>
        <taxon>Bacteria</taxon>
        <taxon>Bacillati</taxon>
        <taxon>Actinomycetota</taxon>
        <taxon>Actinomycetes</taxon>
        <taxon>Micrococcales</taxon>
        <taxon>Brevibacteriaceae</taxon>
        <taxon>Brevibacterium</taxon>
    </lineage>
</organism>
<reference evidence="1 2" key="1">
    <citation type="submission" date="2017-04" db="EMBL/GenBank/DDBJ databases">
        <title>Kefir bacterial isolates.</title>
        <authorList>
            <person name="Kim Y."/>
            <person name="Blasche S."/>
            <person name="Patil K.R."/>
        </authorList>
    </citation>
    <scope>NUCLEOTIDE SEQUENCE [LARGE SCALE GENOMIC DNA]</scope>
    <source>
        <strain evidence="1 2">OG2</strain>
    </source>
</reference>
<sequence>SFTSNATTMNFLRWVDFPNDYSVDWTSQTIPGRQSDGGFQWSSDHKSLIYRYDATSGRIINANDVLKLITANTTIPGLRTNIRGTEKALAEAGGTPNYNPVGYSLTAPDA</sequence>
<evidence type="ECO:0000313" key="2">
    <source>
        <dbReference type="Proteomes" id="UP000216867"/>
    </source>
</evidence>
<protein>
    <submittedName>
        <fullName evidence="1">Uncharacterized protein</fullName>
    </submittedName>
</protein>
<dbReference type="EMBL" id="NCWY01000091">
    <property type="protein sequence ID" value="PAK92313.1"/>
    <property type="molecule type" value="Genomic_DNA"/>
</dbReference>
<evidence type="ECO:0000313" key="1">
    <source>
        <dbReference type="EMBL" id="PAK92313.1"/>
    </source>
</evidence>
<feature type="non-terminal residue" evidence="1">
    <location>
        <position position="1"/>
    </location>
</feature>
<accession>A0A269Z3E1</accession>
<proteinExistence type="predicted"/>